<dbReference type="InterPro" id="IPR001179">
    <property type="entry name" value="PPIase_FKBP_dom"/>
</dbReference>
<feature type="compositionally biased region" description="Acidic residues" evidence="5">
    <location>
        <begin position="338"/>
        <end position="356"/>
    </location>
</feature>
<accession>A0A090Q3W1</accession>
<dbReference type="SUPFAM" id="SSF103647">
    <property type="entry name" value="TSP type-3 repeat"/>
    <property type="match status" value="1"/>
</dbReference>
<dbReference type="SUPFAM" id="SSF54534">
    <property type="entry name" value="FKBP-like"/>
    <property type="match status" value="1"/>
</dbReference>
<feature type="signal peptide" evidence="6">
    <location>
        <begin position="1"/>
        <end position="30"/>
    </location>
</feature>
<evidence type="ECO:0000256" key="3">
    <source>
        <dbReference type="ARBA" id="ARBA00023110"/>
    </source>
</evidence>
<evidence type="ECO:0000256" key="2">
    <source>
        <dbReference type="ARBA" id="ARBA00013194"/>
    </source>
</evidence>
<dbReference type="AlphaFoldDB" id="A0A090Q3W1"/>
<evidence type="ECO:0000256" key="5">
    <source>
        <dbReference type="SAM" id="MobiDB-lite"/>
    </source>
</evidence>
<proteinExistence type="predicted"/>
<feature type="compositionally biased region" description="Acidic residues" evidence="5">
    <location>
        <begin position="289"/>
        <end position="298"/>
    </location>
</feature>
<organism evidence="8 9">
    <name type="scientific">Nonlabens tegetincola</name>
    <dbReference type="NCBI Taxonomy" id="323273"/>
    <lineage>
        <taxon>Bacteria</taxon>
        <taxon>Pseudomonadati</taxon>
        <taxon>Bacteroidota</taxon>
        <taxon>Flavobacteriia</taxon>
        <taxon>Flavobacteriales</taxon>
        <taxon>Flavobacteriaceae</taxon>
        <taxon>Nonlabens</taxon>
    </lineage>
</organism>
<sequence>MLSLTTNKKSMMKKLLRLGLLAGFVLAVFACNNDDDDAGIQIRDRDEVDLEDQAALLDYLQTHYYNEDDFVASPTNDVDIILREIDDPTTQTPLINQVETRTIEREGVNYTYYLLKLREGNPSDPQITYADSALVSYEGRLLDNTLFDAAQNPIWFDLPRSIEGFARAAQEFKGSQSVTANPDGTITFDGSGIGAVFMPSGIAYFNSSPTGIPAYSPLLFTFKVHAVKINDHDNDGILSRYEDPNNDELITTTNDDTDSDRIANFEDRDDDGDGVGTIFENPDPNGDGNPDDAEDLDGDGIPGYLDADEVNIDLDGDGIQNRFENPDPDGNFLPGDAVDTDGDGVPDYLDPDDDGDGIPTSQENADPDGNTNPDDARDSDGDGIPDYLDADS</sequence>
<keyword evidence="4 8" id="KW-0413">Isomerase</keyword>
<keyword evidence="9" id="KW-1185">Reference proteome</keyword>
<dbReference type="GO" id="GO:0005509">
    <property type="term" value="F:calcium ion binding"/>
    <property type="evidence" value="ECO:0007669"/>
    <property type="project" value="InterPro"/>
</dbReference>
<evidence type="ECO:0000256" key="1">
    <source>
        <dbReference type="ARBA" id="ARBA00000971"/>
    </source>
</evidence>
<evidence type="ECO:0000256" key="4">
    <source>
        <dbReference type="PROSITE-ProRule" id="PRU00277"/>
    </source>
</evidence>
<dbReference type="Gene3D" id="4.10.1080.10">
    <property type="entry name" value="TSP type-3 repeat"/>
    <property type="match status" value="1"/>
</dbReference>
<reference evidence="8" key="1">
    <citation type="journal article" date="2014" name="Genome Announc.">
        <title>Draft Genome Sequences of Marine Flavobacterium Nonlabens Strains NR17, NR24, NR27, NR32, NR33, and Ara13.</title>
        <authorList>
            <person name="Nakanishi M."/>
            <person name="Meirelles P."/>
            <person name="Suzuki R."/>
            <person name="Takatani N."/>
            <person name="Mino S."/>
            <person name="Suda W."/>
            <person name="Oshima K."/>
            <person name="Hattori M."/>
            <person name="Ohkuma M."/>
            <person name="Hosokawa M."/>
            <person name="Miyashita K."/>
            <person name="Thompson F.L."/>
            <person name="Niwa A."/>
            <person name="Sawabe T."/>
            <person name="Sawabe T."/>
        </authorList>
    </citation>
    <scope>NUCLEOTIDE SEQUENCE [LARGE SCALE GENOMIC DNA]</scope>
    <source>
        <strain evidence="8">JCM 19294</strain>
    </source>
</reference>
<dbReference type="EMBL" id="BBML01000006">
    <property type="protein sequence ID" value="GAK97680.1"/>
    <property type="molecule type" value="Genomic_DNA"/>
</dbReference>
<dbReference type="eggNOG" id="COG0545">
    <property type="taxonomic scope" value="Bacteria"/>
</dbReference>
<gene>
    <name evidence="8" type="ORF">JCM19294_216</name>
</gene>
<comment type="catalytic activity">
    <reaction evidence="1 4">
        <text>[protein]-peptidylproline (omega=180) = [protein]-peptidylproline (omega=0)</text>
        <dbReference type="Rhea" id="RHEA:16237"/>
        <dbReference type="Rhea" id="RHEA-COMP:10747"/>
        <dbReference type="Rhea" id="RHEA-COMP:10748"/>
        <dbReference type="ChEBI" id="CHEBI:83833"/>
        <dbReference type="ChEBI" id="CHEBI:83834"/>
        <dbReference type="EC" id="5.2.1.8"/>
    </reaction>
</comment>
<dbReference type="GO" id="GO:0003755">
    <property type="term" value="F:peptidyl-prolyl cis-trans isomerase activity"/>
    <property type="evidence" value="ECO:0007669"/>
    <property type="project" value="UniProtKB-KW"/>
</dbReference>
<evidence type="ECO:0000313" key="8">
    <source>
        <dbReference type="EMBL" id="GAK97680.1"/>
    </source>
</evidence>
<dbReference type="PROSITE" id="PS50059">
    <property type="entry name" value="FKBP_PPIASE"/>
    <property type="match status" value="1"/>
</dbReference>
<evidence type="ECO:0000313" key="9">
    <source>
        <dbReference type="Proteomes" id="UP000029221"/>
    </source>
</evidence>
<dbReference type="Proteomes" id="UP000029221">
    <property type="component" value="Unassembled WGS sequence"/>
</dbReference>
<feature type="domain" description="PPIase FKBP-type" evidence="7">
    <location>
        <begin position="130"/>
        <end position="228"/>
    </location>
</feature>
<keyword evidence="6" id="KW-0732">Signal</keyword>
<keyword evidence="3 4" id="KW-0697">Rotamase</keyword>
<feature type="compositionally biased region" description="Acidic residues" evidence="5">
    <location>
        <begin position="306"/>
        <end position="316"/>
    </location>
</feature>
<evidence type="ECO:0000256" key="6">
    <source>
        <dbReference type="SAM" id="SignalP"/>
    </source>
</evidence>
<feature type="chain" id="PRO_5001861517" description="peptidylprolyl isomerase" evidence="6">
    <location>
        <begin position="31"/>
        <end position="392"/>
    </location>
</feature>
<name>A0A090Q3W1_9FLAO</name>
<dbReference type="InterPro" id="IPR046357">
    <property type="entry name" value="PPIase_dom_sf"/>
</dbReference>
<dbReference type="STRING" id="319236.BST91_06520"/>
<feature type="compositionally biased region" description="Polar residues" evidence="5">
    <location>
        <begin position="360"/>
        <end position="373"/>
    </location>
</feature>
<comment type="caution">
    <text evidence="8">The sequence shown here is derived from an EMBL/GenBank/DDBJ whole genome shotgun (WGS) entry which is preliminary data.</text>
</comment>
<dbReference type="InterPro" id="IPR028974">
    <property type="entry name" value="TSP_type-3_rpt"/>
</dbReference>
<evidence type="ECO:0000259" key="7">
    <source>
        <dbReference type="PROSITE" id="PS50059"/>
    </source>
</evidence>
<protein>
    <recommendedName>
        <fullName evidence="2 4">peptidylprolyl isomerase</fullName>
        <ecNumber evidence="2 4">5.2.1.8</ecNumber>
    </recommendedName>
</protein>
<dbReference type="Gene3D" id="3.10.50.40">
    <property type="match status" value="1"/>
</dbReference>
<dbReference type="EC" id="5.2.1.8" evidence="2 4"/>
<feature type="region of interest" description="Disordered" evidence="5">
    <location>
        <begin position="238"/>
        <end position="392"/>
    </location>
</feature>